<dbReference type="OrthoDB" id="9792989at2"/>
<dbReference type="GO" id="GO:0032259">
    <property type="term" value="P:methylation"/>
    <property type="evidence" value="ECO:0007669"/>
    <property type="project" value="UniProtKB-KW"/>
</dbReference>
<keyword evidence="1" id="KW-0808">Transferase</keyword>
<name>A0A173Y2P6_9CLOT</name>
<dbReference type="Gene3D" id="3.40.50.150">
    <property type="entry name" value="Vaccinia Virus protein VP39"/>
    <property type="match status" value="1"/>
</dbReference>
<dbReference type="InterPro" id="IPR010719">
    <property type="entry name" value="MnmM_MeTrfase"/>
</dbReference>
<dbReference type="SUPFAM" id="SSF53335">
    <property type="entry name" value="S-adenosyl-L-methionine-dependent methyltransferases"/>
    <property type="match status" value="1"/>
</dbReference>
<dbReference type="AlphaFoldDB" id="A0A173Y2P6"/>
<dbReference type="PANTHER" id="PTHR35276">
    <property type="entry name" value="S-ADENOSYL-L-METHIONINE-DEPENDENT METHYLTRANSFERASES SUPERFAMILY PROTEIN"/>
    <property type="match status" value="1"/>
</dbReference>
<dbReference type="EMBL" id="CYZX01000001">
    <property type="protein sequence ID" value="CUN58174.1"/>
    <property type="molecule type" value="Genomic_DNA"/>
</dbReference>
<keyword evidence="1" id="KW-0489">Methyltransferase</keyword>
<dbReference type="InterPro" id="IPR029063">
    <property type="entry name" value="SAM-dependent_MTases_sf"/>
</dbReference>
<dbReference type="PANTHER" id="PTHR35276:SF1">
    <property type="entry name" value="TRNA (MNM(5)S(2)U34)-METHYLTRANSFERASE, CHLOROPLASTIC"/>
    <property type="match status" value="1"/>
</dbReference>
<dbReference type="Proteomes" id="UP000095594">
    <property type="component" value="Unassembled WGS sequence"/>
</dbReference>
<organism evidence="1 2">
    <name type="scientific">Clostridium disporicum</name>
    <dbReference type="NCBI Taxonomy" id="84024"/>
    <lineage>
        <taxon>Bacteria</taxon>
        <taxon>Bacillati</taxon>
        <taxon>Bacillota</taxon>
        <taxon>Clostridia</taxon>
        <taxon>Eubacteriales</taxon>
        <taxon>Clostridiaceae</taxon>
        <taxon>Clostridium</taxon>
    </lineage>
</organism>
<dbReference type="RefSeq" id="WP_055262987.1">
    <property type="nucleotide sequence ID" value="NZ_CABIXQ010000001.1"/>
</dbReference>
<accession>A0A173Y2P6</accession>
<reference evidence="1 2" key="1">
    <citation type="submission" date="2015-09" db="EMBL/GenBank/DDBJ databases">
        <authorList>
            <consortium name="Pathogen Informatics"/>
        </authorList>
    </citation>
    <scope>NUCLEOTIDE SEQUENCE [LARGE SCALE GENOMIC DNA]</scope>
    <source>
        <strain evidence="1 2">2789STDY5834856</strain>
    </source>
</reference>
<sequence>MFTYTADFSSLTHYIIKNFVKEKSVAIDGTLGNGFDTDFLADNFKLVYAFDIQKIACETYKQKEKQNVLVINDSHHKFLEYIKENVNCIVYNLGFLPGGDKSITTCYNSSLESIKLGLDILESEGMMLITSYRGHDEGMSEYIYIKEYLDNLPKNRYAVMKHEIINRSNKSPVLFVIEKK</sequence>
<proteinExistence type="predicted"/>
<protein>
    <submittedName>
        <fullName evidence="1">rRNA methylase</fullName>
    </submittedName>
</protein>
<evidence type="ECO:0000313" key="2">
    <source>
        <dbReference type="Proteomes" id="UP000095594"/>
    </source>
</evidence>
<dbReference type="GO" id="GO:0008168">
    <property type="term" value="F:methyltransferase activity"/>
    <property type="evidence" value="ECO:0007669"/>
    <property type="project" value="UniProtKB-KW"/>
</dbReference>
<dbReference type="Pfam" id="PF06962">
    <property type="entry name" value="rRNA_methylase"/>
    <property type="match status" value="1"/>
</dbReference>
<evidence type="ECO:0000313" key="1">
    <source>
        <dbReference type="EMBL" id="CUN58174.1"/>
    </source>
</evidence>
<gene>
    <name evidence="1" type="ORF">ERS852471_00183</name>
</gene>